<keyword evidence="10 15" id="KW-0408">Iron</keyword>
<dbReference type="VEuPathDB" id="FungiDB:CPAG_04669"/>
<feature type="region of interest" description="Disordered" evidence="16">
    <location>
        <begin position="98"/>
        <end position="160"/>
    </location>
</feature>
<feature type="signal peptide" evidence="17">
    <location>
        <begin position="1"/>
        <end position="19"/>
    </location>
</feature>
<dbReference type="AlphaFoldDB" id="A0A0J6FG66"/>
<proteinExistence type="inferred from homology"/>
<dbReference type="PANTHER" id="PTHR37928">
    <property type="entry name" value="CFEM DOMAIN PROTEIN (AFU_ORTHOLOGUE AFUA_6G14090)"/>
    <property type="match status" value="1"/>
</dbReference>
<comment type="subcellular location">
    <subcellularLocation>
        <location evidence="1">Cell membrane</location>
        <topology evidence="1">Lipid-anchor</topology>
        <topology evidence="1">GPI-anchor</topology>
    </subcellularLocation>
    <subcellularLocation>
        <location evidence="2">Secreted</location>
    </subcellularLocation>
</comment>
<keyword evidence="8 15" id="KW-0479">Metal-binding</keyword>
<evidence type="ECO:0000256" key="7">
    <source>
        <dbReference type="ARBA" id="ARBA00022622"/>
    </source>
</evidence>
<protein>
    <recommendedName>
        <fullName evidence="18">CFEM domain-containing protein</fullName>
    </recommendedName>
</protein>
<keyword evidence="12 15" id="KW-1015">Disulfide bond</keyword>
<reference evidence="20" key="3">
    <citation type="journal article" date="2010" name="Genome Res.">
        <title>Population genomic sequencing of Coccidioides fungi reveals recent hybridization and transposon control.</title>
        <authorList>
            <person name="Neafsey D.E."/>
            <person name="Barker B.M."/>
            <person name="Sharpton T.J."/>
            <person name="Stajich J.E."/>
            <person name="Park D.J."/>
            <person name="Whiston E."/>
            <person name="Hung C.-Y."/>
            <person name="McMahan C."/>
            <person name="White J."/>
            <person name="Sykes S."/>
            <person name="Heiman D."/>
            <person name="Young S."/>
            <person name="Zeng Q."/>
            <person name="Abouelleil A."/>
            <person name="Aftuck L."/>
            <person name="Bessette D."/>
            <person name="Brown A."/>
            <person name="FitzGerald M."/>
            <person name="Lui A."/>
            <person name="Macdonald J.P."/>
            <person name="Priest M."/>
            <person name="Orbach M.J."/>
            <person name="Galgiani J.N."/>
            <person name="Kirkland T.N."/>
            <person name="Cole G.T."/>
            <person name="Birren B.W."/>
            <person name="Henn M.R."/>
            <person name="Taylor J.W."/>
            <person name="Rounsley S.D."/>
        </authorList>
    </citation>
    <scope>NUCLEOTIDE SEQUENCE [LARGE SCALE GENOMIC DNA]</scope>
    <source>
        <strain evidence="20">RMSCC 3488</strain>
    </source>
</reference>
<keyword evidence="5" id="KW-0964">Secreted</keyword>
<keyword evidence="14" id="KW-0449">Lipoprotein</keyword>
<reference evidence="19 20" key="1">
    <citation type="submission" date="2007-06" db="EMBL/GenBank/DDBJ databases">
        <title>The Genome Sequence of Coccidioides posadasii RMSCC_3488.</title>
        <authorList>
            <consortium name="Coccidioides Genome Resources Consortium"/>
            <consortium name="The Broad Institute Genome Sequencing Platform"/>
            <person name="Henn M.R."/>
            <person name="Sykes S."/>
            <person name="Young S."/>
            <person name="Jaffe D."/>
            <person name="Berlin A."/>
            <person name="Alvarez P."/>
            <person name="Butler J."/>
            <person name="Gnerre S."/>
            <person name="Grabherr M."/>
            <person name="Mauceli E."/>
            <person name="Brockman W."/>
            <person name="Kodira C."/>
            <person name="Alvarado L."/>
            <person name="Zeng Q."/>
            <person name="Crawford M."/>
            <person name="Antoine C."/>
            <person name="Devon K."/>
            <person name="Galgiani J."/>
            <person name="Orsborn K."/>
            <person name="Lewis M.L."/>
            <person name="Nusbaum C."/>
            <person name="Galagan J."/>
            <person name="Birren B."/>
        </authorList>
    </citation>
    <scope>NUCLEOTIDE SEQUENCE [LARGE SCALE GENOMIC DNA]</scope>
    <source>
        <strain evidence="19 20">RMSCC 3488</strain>
    </source>
</reference>
<dbReference type="InterPro" id="IPR051735">
    <property type="entry name" value="CFEM_domain"/>
</dbReference>
<keyword evidence="4" id="KW-1003">Cell membrane</keyword>
<evidence type="ECO:0000256" key="11">
    <source>
        <dbReference type="ARBA" id="ARBA00023136"/>
    </source>
</evidence>
<evidence type="ECO:0000256" key="5">
    <source>
        <dbReference type="ARBA" id="ARBA00022525"/>
    </source>
</evidence>
<evidence type="ECO:0000256" key="3">
    <source>
        <dbReference type="ARBA" id="ARBA00010031"/>
    </source>
</evidence>
<accession>A0A0J6FG66</accession>
<evidence type="ECO:0000256" key="1">
    <source>
        <dbReference type="ARBA" id="ARBA00004609"/>
    </source>
</evidence>
<comment type="caution">
    <text evidence="15">Lacks conserved residue(s) required for the propagation of feature annotation.</text>
</comment>
<evidence type="ECO:0000256" key="6">
    <source>
        <dbReference type="ARBA" id="ARBA00022617"/>
    </source>
</evidence>
<gene>
    <name evidence="19" type="ORF">CPAG_04669</name>
</gene>
<evidence type="ECO:0000256" key="13">
    <source>
        <dbReference type="ARBA" id="ARBA00023180"/>
    </source>
</evidence>
<dbReference type="InterPro" id="IPR008427">
    <property type="entry name" value="Extracellular_membr_CFEM_dom"/>
</dbReference>
<sequence length="181" mass="17426">MKLSAAIVALAGLVAVTSAQGLGDLPECAQKCATKGIPKDCGIDAKCICTSASFLEAITCCVAQNCTPAEQQESVRYANKICGTVGITDLPQSAVCTTGTAQPSGGSSTSTSANTASQATGGSTGSSAPTSTGASSNPNPNPTSDNPPETQTSSPNGAAAALSNANGGAIAAVAALIVAFA</sequence>
<evidence type="ECO:0000256" key="4">
    <source>
        <dbReference type="ARBA" id="ARBA00022475"/>
    </source>
</evidence>
<dbReference type="Proteomes" id="UP000054567">
    <property type="component" value="Unassembled WGS sequence"/>
</dbReference>
<evidence type="ECO:0000256" key="14">
    <source>
        <dbReference type="ARBA" id="ARBA00023288"/>
    </source>
</evidence>
<dbReference type="GO" id="GO:0098552">
    <property type="term" value="C:side of membrane"/>
    <property type="evidence" value="ECO:0007669"/>
    <property type="project" value="UniProtKB-KW"/>
</dbReference>
<organism evidence="19 20">
    <name type="scientific">Coccidioides posadasii RMSCC 3488</name>
    <dbReference type="NCBI Taxonomy" id="454284"/>
    <lineage>
        <taxon>Eukaryota</taxon>
        <taxon>Fungi</taxon>
        <taxon>Dikarya</taxon>
        <taxon>Ascomycota</taxon>
        <taxon>Pezizomycotina</taxon>
        <taxon>Eurotiomycetes</taxon>
        <taxon>Eurotiomycetidae</taxon>
        <taxon>Onygenales</taxon>
        <taxon>Onygenaceae</taxon>
        <taxon>Coccidioides</taxon>
    </lineage>
</organism>
<name>A0A0J6FG66_COCPO</name>
<evidence type="ECO:0000256" key="8">
    <source>
        <dbReference type="ARBA" id="ARBA00022723"/>
    </source>
</evidence>
<keyword evidence="11" id="KW-0472">Membrane</keyword>
<feature type="chain" id="PRO_5005271049" description="CFEM domain-containing protein" evidence="17">
    <location>
        <begin position="20"/>
        <end position="181"/>
    </location>
</feature>
<comment type="similarity">
    <text evidence="3">Belongs to the RBT5 family.</text>
</comment>
<keyword evidence="9 17" id="KW-0732">Signal</keyword>
<keyword evidence="13" id="KW-0325">Glycoprotein</keyword>
<evidence type="ECO:0000256" key="2">
    <source>
        <dbReference type="ARBA" id="ARBA00004613"/>
    </source>
</evidence>
<dbReference type="GO" id="GO:0005576">
    <property type="term" value="C:extracellular region"/>
    <property type="evidence" value="ECO:0007669"/>
    <property type="project" value="UniProtKB-SubCell"/>
</dbReference>
<evidence type="ECO:0000313" key="20">
    <source>
        <dbReference type="Proteomes" id="UP000054567"/>
    </source>
</evidence>
<dbReference type="OrthoDB" id="3065412at2759"/>
<feature type="disulfide bond" evidence="15">
    <location>
        <begin position="49"/>
        <end position="82"/>
    </location>
</feature>
<evidence type="ECO:0000256" key="9">
    <source>
        <dbReference type="ARBA" id="ARBA00022729"/>
    </source>
</evidence>
<dbReference type="Pfam" id="PF05730">
    <property type="entry name" value="CFEM"/>
    <property type="match status" value="1"/>
</dbReference>
<dbReference type="SMART" id="SM00747">
    <property type="entry name" value="CFEM"/>
    <property type="match status" value="1"/>
</dbReference>
<dbReference type="GO" id="GO:0046872">
    <property type="term" value="F:metal ion binding"/>
    <property type="evidence" value="ECO:0007669"/>
    <property type="project" value="UniProtKB-UniRule"/>
</dbReference>
<feature type="domain" description="CFEM" evidence="18">
    <location>
        <begin position="1"/>
        <end position="110"/>
    </location>
</feature>
<evidence type="ECO:0000256" key="10">
    <source>
        <dbReference type="ARBA" id="ARBA00023004"/>
    </source>
</evidence>
<keyword evidence="7" id="KW-0336">GPI-anchor</keyword>
<dbReference type="EMBL" id="DS268110">
    <property type="protein sequence ID" value="KMM68340.1"/>
    <property type="molecule type" value="Genomic_DNA"/>
</dbReference>
<evidence type="ECO:0000256" key="17">
    <source>
        <dbReference type="SAM" id="SignalP"/>
    </source>
</evidence>
<evidence type="ECO:0000256" key="15">
    <source>
        <dbReference type="PROSITE-ProRule" id="PRU01356"/>
    </source>
</evidence>
<dbReference type="PANTHER" id="PTHR37928:SF2">
    <property type="entry name" value="GPI ANCHORED CFEM DOMAIN PROTEIN (AFU_ORTHOLOGUE AFUA_6G10580)"/>
    <property type="match status" value="1"/>
</dbReference>
<evidence type="ECO:0000313" key="19">
    <source>
        <dbReference type="EMBL" id="KMM68340.1"/>
    </source>
</evidence>
<evidence type="ECO:0000256" key="12">
    <source>
        <dbReference type="ARBA" id="ARBA00023157"/>
    </source>
</evidence>
<keyword evidence="6 15" id="KW-0349">Heme</keyword>
<evidence type="ECO:0000259" key="18">
    <source>
        <dbReference type="PROSITE" id="PS52012"/>
    </source>
</evidence>
<reference evidence="20" key="2">
    <citation type="journal article" date="2009" name="Genome Res.">
        <title>Comparative genomic analyses of the human fungal pathogens Coccidioides and their relatives.</title>
        <authorList>
            <person name="Sharpton T.J."/>
            <person name="Stajich J.E."/>
            <person name="Rounsley S.D."/>
            <person name="Gardner M.J."/>
            <person name="Wortman J.R."/>
            <person name="Jordar V.S."/>
            <person name="Maiti R."/>
            <person name="Kodira C.D."/>
            <person name="Neafsey D.E."/>
            <person name="Zeng Q."/>
            <person name="Hung C.-Y."/>
            <person name="McMahan C."/>
            <person name="Muszewska A."/>
            <person name="Grynberg M."/>
            <person name="Mandel M.A."/>
            <person name="Kellner E.M."/>
            <person name="Barker B.M."/>
            <person name="Galgiani J.N."/>
            <person name="Orbach M.J."/>
            <person name="Kirkland T.N."/>
            <person name="Cole G.T."/>
            <person name="Henn M.R."/>
            <person name="Birren B.W."/>
            <person name="Taylor J.W."/>
        </authorList>
    </citation>
    <scope>NUCLEOTIDE SEQUENCE [LARGE SCALE GENOMIC DNA]</scope>
    <source>
        <strain evidence="20">RMSCC 3488</strain>
    </source>
</reference>
<dbReference type="PROSITE" id="PS52012">
    <property type="entry name" value="CFEM"/>
    <property type="match status" value="1"/>
</dbReference>
<evidence type="ECO:0000256" key="16">
    <source>
        <dbReference type="SAM" id="MobiDB-lite"/>
    </source>
</evidence>
<feature type="binding site" description="axial binding residue" evidence="15">
    <location>
        <position position="44"/>
    </location>
    <ligand>
        <name>heme</name>
        <dbReference type="ChEBI" id="CHEBI:30413"/>
    </ligand>
    <ligandPart>
        <name>Fe</name>
        <dbReference type="ChEBI" id="CHEBI:18248"/>
    </ligandPart>
</feature>
<dbReference type="GO" id="GO:0005886">
    <property type="term" value="C:plasma membrane"/>
    <property type="evidence" value="ECO:0007669"/>
    <property type="project" value="UniProtKB-SubCell"/>
</dbReference>